<dbReference type="Proteomes" id="UP000009079">
    <property type="component" value="Chromosome"/>
</dbReference>
<evidence type="ECO:0000313" key="1">
    <source>
        <dbReference type="EMBL" id="ACS91023.1"/>
    </source>
</evidence>
<organism evidence="1 2">
    <name type="scientific">Thermococcus sibiricus (strain DSM 12597 / MM 739)</name>
    <dbReference type="NCBI Taxonomy" id="604354"/>
    <lineage>
        <taxon>Archaea</taxon>
        <taxon>Methanobacteriati</taxon>
        <taxon>Methanobacteriota</taxon>
        <taxon>Thermococci</taxon>
        <taxon>Thermococcales</taxon>
        <taxon>Thermococcaceae</taxon>
        <taxon>Thermococcus</taxon>
    </lineage>
</organism>
<protein>
    <submittedName>
        <fullName evidence="1">Uncharacterized protein</fullName>
    </submittedName>
</protein>
<dbReference type="EMBL" id="CP001463">
    <property type="protein sequence ID" value="ACS91023.1"/>
    <property type="molecule type" value="Genomic_DNA"/>
</dbReference>
<evidence type="ECO:0000313" key="2">
    <source>
        <dbReference type="Proteomes" id="UP000009079"/>
    </source>
</evidence>
<name>C6A042_THESM</name>
<sequence>MFIGFSTNPVTSITHSSEAFKTSGLDELTSEKFSVLGEAVEEGVVLMLFHLATVNTTKKARKIALMKSFFFKGPTVF</sequence>
<reference evidence="1 2" key="1">
    <citation type="journal article" date="2009" name="Appl. Environ. Microbiol.">
        <title>Metabolic versatility and indigenous origin of the archaeon Thermococcus sibiricus, isolated from a siberian oil reservoir, as revealed by genome analysis.</title>
        <authorList>
            <person name="Mardanov A.V."/>
            <person name="Ravin N.V."/>
            <person name="Svetlitchnyi V.A."/>
            <person name="Beletsky A.V."/>
            <person name="Miroshnichenko M.L."/>
            <person name="Bonch-Osmolovskaya E.A."/>
            <person name="Skryabin K.G."/>
        </authorList>
    </citation>
    <scope>NUCLEOTIDE SEQUENCE [LARGE SCALE GENOMIC DNA]</scope>
    <source>
        <strain evidence="2">DSM 12597 / MM 739</strain>
    </source>
</reference>
<accession>C6A042</accession>
<gene>
    <name evidence="1" type="ordered locus">TSIB_1974</name>
</gene>
<dbReference type="HOGENOM" id="CLU_2629924_0_0_2"/>
<dbReference type="KEGG" id="tsi:TSIB_1974"/>
<keyword evidence="2" id="KW-1185">Reference proteome</keyword>
<proteinExistence type="predicted"/>
<dbReference type="STRING" id="604354.TSIB_1974"/>
<dbReference type="AlphaFoldDB" id="C6A042"/>